<reference evidence="1 2" key="1">
    <citation type="submission" date="2021-06" db="EMBL/GenBank/DDBJ databases">
        <title>Caerostris extrusa draft genome.</title>
        <authorList>
            <person name="Kono N."/>
            <person name="Arakawa K."/>
        </authorList>
    </citation>
    <scope>NUCLEOTIDE SEQUENCE [LARGE SCALE GENOMIC DNA]</scope>
</reference>
<evidence type="ECO:0000313" key="1">
    <source>
        <dbReference type="EMBL" id="GIX80876.1"/>
    </source>
</evidence>
<protein>
    <submittedName>
        <fullName evidence="1">Uncharacterized protein</fullName>
    </submittedName>
</protein>
<proteinExistence type="predicted"/>
<name>A0AAV4NB25_CAEEX</name>
<dbReference type="EMBL" id="BPLR01003069">
    <property type="protein sequence ID" value="GIX80876.1"/>
    <property type="molecule type" value="Genomic_DNA"/>
</dbReference>
<comment type="caution">
    <text evidence="1">The sequence shown here is derived from an EMBL/GenBank/DDBJ whole genome shotgun (WGS) entry which is preliminary data.</text>
</comment>
<evidence type="ECO:0000313" key="2">
    <source>
        <dbReference type="Proteomes" id="UP001054945"/>
    </source>
</evidence>
<dbReference type="Proteomes" id="UP001054945">
    <property type="component" value="Unassembled WGS sequence"/>
</dbReference>
<keyword evidence="2" id="KW-1185">Reference proteome</keyword>
<accession>A0AAV4NB25</accession>
<organism evidence="1 2">
    <name type="scientific">Caerostris extrusa</name>
    <name type="common">Bark spider</name>
    <name type="synonym">Caerostris bankana</name>
    <dbReference type="NCBI Taxonomy" id="172846"/>
    <lineage>
        <taxon>Eukaryota</taxon>
        <taxon>Metazoa</taxon>
        <taxon>Ecdysozoa</taxon>
        <taxon>Arthropoda</taxon>
        <taxon>Chelicerata</taxon>
        <taxon>Arachnida</taxon>
        <taxon>Araneae</taxon>
        <taxon>Araneomorphae</taxon>
        <taxon>Entelegynae</taxon>
        <taxon>Araneoidea</taxon>
        <taxon>Araneidae</taxon>
        <taxon>Caerostris</taxon>
    </lineage>
</organism>
<gene>
    <name evidence="1" type="ORF">CEXT_419471</name>
</gene>
<sequence length="82" mass="9702">MNERRNFKGVIWYSALRTAQYKNFIPYHDVSMVTGTWTFEVEFHLDLFDWSARRTTASKYCCYKPIDSALPKDNDITVQLIS</sequence>
<dbReference type="AlphaFoldDB" id="A0AAV4NB25"/>